<dbReference type="GO" id="GO:0071028">
    <property type="term" value="P:nuclear mRNA surveillance"/>
    <property type="evidence" value="ECO:0007669"/>
    <property type="project" value="EnsemblFungi"/>
</dbReference>
<dbReference type="STRING" id="931890.I6ND94"/>
<dbReference type="GeneID" id="11470745"/>
<sequence>MNQFIQDLASNNVSLLNVNLEVNGTLVATLQKELQSDYLDDNEIERFVEESKLYEGKWTRFNILLQSFLKYCRDVNPWSLWESSDLIFTYYQDLSTCLLNDSYAMGNLVWLFRDVTGWIIPLATKLDANYEVIGTRENQFLQYVASVISKVFNSIKARFEEVPTRYDQLPEKQQILLFVANKLNNIYFQIDSPSSCSNIFRNMKPKSMIEHFYQYPIKEQIEYKYLLGRYYLLNHRVSDSFRQLNNSFSMLIFCSKHTSNPSPELKRNMIRVLSYLLPAGIILGKLPSLRLVEQLSPKLAGMYSELIHLLKAGNLAGLNQWLSMNEKYLLSKKLLLLLLEKLPVLAYRSLLRKVFQYIVLPMNTNRISYAVIEKALSISIADTPHNNNLRPIYRMIHTSNNAENVLVTLINHSLLRGNCFPLNKICVTLKTGKLIQIFPPINERISGKFPLTQDDAWLDS</sequence>
<dbReference type="AlphaFoldDB" id="I6ND94"/>
<dbReference type="Pfam" id="PF01399">
    <property type="entry name" value="PCI"/>
    <property type="match status" value="1"/>
</dbReference>
<dbReference type="GO" id="GO:0000973">
    <property type="term" value="P:post-transcriptional tethering of RNA polymerase II gene DNA at nuclear periphery"/>
    <property type="evidence" value="ECO:0007669"/>
    <property type="project" value="EnsemblFungi"/>
</dbReference>
<evidence type="ECO:0000259" key="1">
    <source>
        <dbReference type="Pfam" id="PF01399"/>
    </source>
</evidence>
<dbReference type="GO" id="GO:0031124">
    <property type="term" value="P:mRNA 3'-end processing"/>
    <property type="evidence" value="ECO:0007669"/>
    <property type="project" value="EnsemblFungi"/>
</dbReference>
<dbReference type="InParanoid" id="I6ND94"/>
<organism evidence="2 3">
    <name type="scientific">Eremothecium cymbalariae (strain CBS 270.75 / DBVPG 7215 / KCTC 17166 / NRRL Y-17582)</name>
    <name type="common">Yeast</name>
    <dbReference type="NCBI Taxonomy" id="931890"/>
    <lineage>
        <taxon>Eukaryota</taxon>
        <taxon>Fungi</taxon>
        <taxon>Dikarya</taxon>
        <taxon>Ascomycota</taxon>
        <taxon>Saccharomycotina</taxon>
        <taxon>Saccharomycetes</taxon>
        <taxon>Saccharomycetales</taxon>
        <taxon>Saccharomycetaceae</taxon>
        <taxon>Eremothecium</taxon>
    </lineage>
</organism>
<dbReference type="GO" id="GO:0003690">
    <property type="term" value="F:double-stranded DNA binding"/>
    <property type="evidence" value="ECO:0007669"/>
    <property type="project" value="EnsemblFungi"/>
</dbReference>
<reference evidence="2 3" key="1">
    <citation type="journal article" date="2011" name="G3 (Bethesda)">
        <title>Genome evolution in the Eremothecium clade of the Saccharomyces complex revealed by comparative genomics.</title>
        <authorList>
            <person name="Wendland J."/>
            <person name="Walther A."/>
        </authorList>
    </citation>
    <scope>NUCLEOTIDE SEQUENCE [LARGE SCALE GENOMIC DNA]</scope>
    <source>
        <strain evidence="3">CBS 270.75 / DBVPG 7215 / KCTC 17166 / NRRL Y-17582</strain>
    </source>
</reference>
<feature type="domain" description="PCI" evidence="1">
    <location>
        <begin position="326"/>
        <end position="428"/>
    </location>
</feature>
<evidence type="ECO:0000313" key="3">
    <source>
        <dbReference type="Proteomes" id="UP000006790"/>
    </source>
</evidence>
<dbReference type="GO" id="GO:0006283">
    <property type="term" value="P:transcription-coupled nucleotide-excision repair"/>
    <property type="evidence" value="ECO:0007669"/>
    <property type="project" value="EnsemblFungi"/>
</dbReference>
<dbReference type="EMBL" id="CP002501">
    <property type="protein sequence ID" value="AET40036.1"/>
    <property type="molecule type" value="Genomic_DNA"/>
</dbReference>
<dbReference type="eggNOG" id="KOG2688">
    <property type="taxonomic scope" value="Eukaryota"/>
</dbReference>
<dbReference type="KEGG" id="erc:Ecym_5273"/>
<protein>
    <recommendedName>
        <fullName evidence="1">PCI domain-containing protein</fullName>
    </recommendedName>
</protein>
<dbReference type="GO" id="GO:0016973">
    <property type="term" value="P:poly(A)+ mRNA export from nucleus"/>
    <property type="evidence" value="ECO:0007669"/>
    <property type="project" value="TreeGrafter"/>
</dbReference>
<dbReference type="RefSeq" id="XP_003646853.1">
    <property type="nucleotide sequence ID" value="XM_003646805.1"/>
</dbReference>
<gene>
    <name evidence="2" type="ordered locus">Ecym_5273</name>
</gene>
<dbReference type="Proteomes" id="UP000006790">
    <property type="component" value="Chromosome 5"/>
</dbReference>
<dbReference type="FunCoup" id="I6ND94">
    <property type="interactions" value="113"/>
</dbReference>
<dbReference type="GO" id="GO:0005635">
    <property type="term" value="C:nuclear envelope"/>
    <property type="evidence" value="ECO:0007669"/>
    <property type="project" value="EnsemblFungi"/>
</dbReference>
<name>I6ND94_ERECY</name>
<accession>I6ND94</accession>
<dbReference type="PANTHER" id="PTHR12732">
    <property type="entry name" value="UNCHARACTERIZED PROTEASOME COMPONENT REGION PCI-CONTAINING"/>
    <property type="match status" value="1"/>
</dbReference>
<dbReference type="GO" id="GO:0070390">
    <property type="term" value="C:transcription export complex 2"/>
    <property type="evidence" value="ECO:0007669"/>
    <property type="project" value="EnsemblFungi"/>
</dbReference>
<dbReference type="SMART" id="SM00753">
    <property type="entry name" value="PAM"/>
    <property type="match status" value="1"/>
</dbReference>
<dbReference type="GO" id="GO:0006368">
    <property type="term" value="P:transcription elongation by RNA polymerase II"/>
    <property type="evidence" value="ECO:0007669"/>
    <property type="project" value="EnsemblFungi"/>
</dbReference>
<dbReference type="GO" id="GO:0003723">
    <property type="term" value="F:RNA binding"/>
    <property type="evidence" value="ECO:0007669"/>
    <property type="project" value="EnsemblFungi"/>
</dbReference>
<dbReference type="InterPro" id="IPR045114">
    <property type="entry name" value="Csn12-like"/>
</dbReference>
<dbReference type="InterPro" id="IPR000717">
    <property type="entry name" value="PCI_dom"/>
</dbReference>
<keyword evidence="3" id="KW-1185">Reference proteome</keyword>
<dbReference type="PANTHER" id="PTHR12732:SF8">
    <property type="entry name" value="NUCLEAR MRNA EXPORT PROTEIN THP1"/>
    <property type="match status" value="1"/>
</dbReference>
<dbReference type="OMA" id="PQLCSNI"/>
<proteinExistence type="predicted"/>
<evidence type="ECO:0000313" key="2">
    <source>
        <dbReference type="EMBL" id="AET40036.1"/>
    </source>
</evidence>
<dbReference type="HOGENOM" id="CLU_048936_0_0_1"/>
<dbReference type="OrthoDB" id="5404651at2759"/>